<feature type="signal peptide" evidence="2">
    <location>
        <begin position="1"/>
        <end position="21"/>
    </location>
</feature>
<evidence type="ECO:0000313" key="3">
    <source>
        <dbReference type="EMBL" id="TCJ15364.1"/>
    </source>
</evidence>
<gene>
    <name evidence="3" type="ORF">EZJ19_07040</name>
</gene>
<evidence type="ECO:0000256" key="1">
    <source>
        <dbReference type="SAM" id="MobiDB-lite"/>
    </source>
</evidence>
<feature type="compositionally biased region" description="Basic and acidic residues" evidence="1">
    <location>
        <begin position="168"/>
        <end position="177"/>
    </location>
</feature>
<name>A0A4R1BE70_9PROT</name>
<reference evidence="3 4" key="1">
    <citation type="submission" date="2019-03" db="EMBL/GenBank/DDBJ databases">
        <title>Genome sequence of Thiobacillaceae bacterium LSR1, a sulfur-oxidizing bacterium isolated from freshwater sediment.</title>
        <authorList>
            <person name="Li S."/>
        </authorList>
    </citation>
    <scope>NUCLEOTIDE SEQUENCE [LARGE SCALE GENOMIC DNA]</scope>
    <source>
        <strain evidence="3 4">LSR1</strain>
    </source>
</reference>
<accession>A0A4R1BE70</accession>
<feature type="region of interest" description="Disordered" evidence="1">
    <location>
        <begin position="27"/>
        <end position="46"/>
    </location>
</feature>
<protein>
    <submittedName>
        <fullName evidence="3">Uncharacterized protein</fullName>
    </submittedName>
</protein>
<evidence type="ECO:0000313" key="4">
    <source>
        <dbReference type="Proteomes" id="UP000295443"/>
    </source>
</evidence>
<feature type="region of interest" description="Disordered" evidence="1">
    <location>
        <begin position="165"/>
        <end position="191"/>
    </location>
</feature>
<keyword evidence="4" id="KW-1185">Reference proteome</keyword>
<dbReference type="AlphaFoldDB" id="A0A4R1BE70"/>
<dbReference type="Proteomes" id="UP000295443">
    <property type="component" value="Unassembled WGS sequence"/>
</dbReference>
<feature type="compositionally biased region" description="Low complexity" evidence="1">
    <location>
        <begin position="33"/>
        <end position="46"/>
    </location>
</feature>
<organism evidence="3 4">
    <name type="scientific">Parasulfuritortus cantonensis</name>
    <dbReference type="NCBI Taxonomy" id="2528202"/>
    <lineage>
        <taxon>Bacteria</taxon>
        <taxon>Pseudomonadati</taxon>
        <taxon>Pseudomonadota</taxon>
        <taxon>Betaproteobacteria</taxon>
        <taxon>Nitrosomonadales</taxon>
        <taxon>Thiobacillaceae</taxon>
        <taxon>Parasulfuritortus</taxon>
    </lineage>
</organism>
<feature type="chain" id="PRO_5020972696" evidence="2">
    <location>
        <begin position="22"/>
        <end position="191"/>
    </location>
</feature>
<comment type="caution">
    <text evidence="3">The sequence shown here is derived from an EMBL/GenBank/DDBJ whole genome shotgun (WGS) entry which is preliminary data.</text>
</comment>
<dbReference type="OrthoDB" id="8565424at2"/>
<keyword evidence="2" id="KW-0732">Signal</keyword>
<dbReference type="RefSeq" id="WP_131446019.1">
    <property type="nucleotide sequence ID" value="NZ_SJZB01000027.1"/>
</dbReference>
<sequence length="191" mass="19976">MAHRLLATLLPAAILLAGCCAGPGGRGGPPGGAPMTDSGDGSRRSVSVRGGAGYVLEQTERQLAETAAALHLTARQQLLWETYQVRVGRLVADQTRVDLNAPIRRGAPAEIDAKVDTVRNRLAAMEDIAESARALYATLDDDQKAVADQRLAGTVPALYSGLVGSFEAGDRPERPERGAPGGPGGMPPSRW</sequence>
<proteinExistence type="predicted"/>
<evidence type="ECO:0000256" key="2">
    <source>
        <dbReference type="SAM" id="SignalP"/>
    </source>
</evidence>
<dbReference type="PROSITE" id="PS51257">
    <property type="entry name" value="PROKAR_LIPOPROTEIN"/>
    <property type="match status" value="1"/>
</dbReference>
<dbReference type="EMBL" id="SJZB01000027">
    <property type="protein sequence ID" value="TCJ15364.1"/>
    <property type="molecule type" value="Genomic_DNA"/>
</dbReference>